<keyword evidence="3" id="KW-1185">Reference proteome</keyword>
<sequence length="168" mass="19428">MSTDDPRRKRLPSSAKSTESPKQDGPLVQEVTRLNLDNEMLRHLKRSAEMRQYEAEEKLAGAQNRVTELQCLIEEHERDKRALFVDIKIRDEELAKLRAQETELLGLRDHNLALETHISQANSLLDNQNQFIRKLKCEVESLLKCNICENEYDDEIVPVTYVACTPPN</sequence>
<organism evidence="2 3">
    <name type="scientific">Paramarasmius palmivorus</name>
    <dbReference type="NCBI Taxonomy" id="297713"/>
    <lineage>
        <taxon>Eukaryota</taxon>
        <taxon>Fungi</taxon>
        <taxon>Dikarya</taxon>
        <taxon>Basidiomycota</taxon>
        <taxon>Agaricomycotina</taxon>
        <taxon>Agaricomycetes</taxon>
        <taxon>Agaricomycetidae</taxon>
        <taxon>Agaricales</taxon>
        <taxon>Marasmiineae</taxon>
        <taxon>Marasmiaceae</taxon>
        <taxon>Paramarasmius</taxon>
    </lineage>
</organism>
<accession>A0AAW0BVD9</accession>
<protein>
    <submittedName>
        <fullName evidence="2">Uncharacterized protein</fullName>
    </submittedName>
</protein>
<dbReference type="EMBL" id="JAYKXP010000073">
    <property type="protein sequence ID" value="KAK7030913.1"/>
    <property type="molecule type" value="Genomic_DNA"/>
</dbReference>
<dbReference type="Proteomes" id="UP001383192">
    <property type="component" value="Unassembled WGS sequence"/>
</dbReference>
<evidence type="ECO:0000313" key="2">
    <source>
        <dbReference type="EMBL" id="KAK7030913.1"/>
    </source>
</evidence>
<proteinExistence type="predicted"/>
<dbReference type="AlphaFoldDB" id="A0AAW0BVD9"/>
<gene>
    <name evidence="2" type="ORF">VNI00_013859</name>
</gene>
<feature type="region of interest" description="Disordered" evidence="1">
    <location>
        <begin position="1"/>
        <end position="26"/>
    </location>
</feature>
<evidence type="ECO:0000256" key="1">
    <source>
        <dbReference type="SAM" id="MobiDB-lite"/>
    </source>
</evidence>
<name>A0AAW0BVD9_9AGAR</name>
<reference evidence="2 3" key="1">
    <citation type="submission" date="2024-01" db="EMBL/GenBank/DDBJ databases">
        <title>A draft genome for a cacao thread blight-causing isolate of Paramarasmius palmivorus.</title>
        <authorList>
            <person name="Baruah I.K."/>
            <person name="Bukari Y."/>
            <person name="Amoako-Attah I."/>
            <person name="Meinhardt L.W."/>
            <person name="Bailey B.A."/>
            <person name="Cohen S.P."/>
        </authorList>
    </citation>
    <scope>NUCLEOTIDE SEQUENCE [LARGE SCALE GENOMIC DNA]</scope>
    <source>
        <strain evidence="2 3">GH-12</strain>
    </source>
</reference>
<comment type="caution">
    <text evidence="2">The sequence shown here is derived from an EMBL/GenBank/DDBJ whole genome shotgun (WGS) entry which is preliminary data.</text>
</comment>
<evidence type="ECO:0000313" key="3">
    <source>
        <dbReference type="Proteomes" id="UP001383192"/>
    </source>
</evidence>